<evidence type="ECO:0000313" key="10">
    <source>
        <dbReference type="EMBL" id="MBB3186911.1"/>
    </source>
</evidence>
<dbReference type="RefSeq" id="WP_246392280.1">
    <property type="nucleotide sequence ID" value="NZ_JACHYB010000001.1"/>
</dbReference>
<dbReference type="EMBL" id="JACHYB010000001">
    <property type="protein sequence ID" value="MBB3186375.1"/>
    <property type="molecule type" value="Genomic_DNA"/>
</dbReference>
<keyword evidence="4 6" id="KW-0238">DNA-binding</keyword>
<comment type="caution">
    <text evidence="13">The sequence shown here is derived from an EMBL/GenBank/DDBJ whole genome shotgun (WGS) entry which is preliminary data.</text>
</comment>
<evidence type="ECO:0000313" key="8">
    <source>
        <dbReference type="EMBL" id="MBB3186321.1"/>
    </source>
</evidence>
<dbReference type="PANTHER" id="PTHR33217">
    <property type="entry name" value="TRANSPOSASE FOR INSERTION SEQUENCE ELEMENT IS1081"/>
    <property type="match status" value="1"/>
</dbReference>
<evidence type="ECO:0000313" key="9">
    <source>
        <dbReference type="EMBL" id="MBB3186375.1"/>
    </source>
</evidence>
<keyword evidence="3 6" id="KW-0815">Transposition</keyword>
<dbReference type="AlphaFoldDB" id="A0A7W5DRS9"/>
<reference evidence="13 17" key="1">
    <citation type="submission" date="2020-08" db="EMBL/GenBank/DDBJ databases">
        <title>Genomic Encyclopedia of Type Strains, Phase IV (KMG-IV): sequencing the most valuable type-strain genomes for metagenomic binning, comparative biology and taxonomic classification.</title>
        <authorList>
            <person name="Goeker M."/>
        </authorList>
    </citation>
    <scope>NUCLEOTIDE SEQUENCE [LARGE SCALE GENOMIC DNA]</scope>
    <source>
        <strain evidence="13 17">DSM 27471</strain>
    </source>
</reference>
<dbReference type="EMBL" id="JACHYB010000001">
    <property type="protein sequence ID" value="MBB3186321.1"/>
    <property type="molecule type" value="Genomic_DNA"/>
</dbReference>
<dbReference type="EMBL" id="JACHYB010000001">
    <property type="protein sequence ID" value="MBB3187371.1"/>
    <property type="molecule type" value="Genomic_DNA"/>
</dbReference>
<evidence type="ECO:0000313" key="17">
    <source>
        <dbReference type="Proteomes" id="UP000544222"/>
    </source>
</evidence>
<organism evidence="13 17">
    <name type="scientific">Microbacter margulisiae</name>
    <dbReference type="NCBI Taxonomy" id="1350067"/>
    <lineage>
        <taxon>Bacteria</taxon>
        <taxon>Pseudomonadati</taxon>
        <taxon>Bacteroidota</taxon>
        <taxon>Bacteroidia</taxon>
        <taxon>Bacteroidales</taxon>
        <taxon>Porphyromonadaceae</taxon>
        <taxon>Microbacter</taxon>
    </lineage>
</organism>
<comment type="similarity">
    <text evidence="2 6">Belongs to the transposase mutator family.</text>
</comment>
<sequence>MKKQKSVLSKLSAEDEALFSQLPTDFFKGFKTMQDINGFMDKLFKRGVEKMLESELSEHLGYDKHSVKGNGSGNSRNGKTRKLVKSSSGEIIIEVPRDRQGEFNPIVLPKRQKVIDKIESVVISLYARGMSTRDIEAQIKDIYGVTISSSSISNITDQVMSDVEAWQTRPLDDTYLIVWLDGIRIKVRSGGKIISKSVYLIIGLNTNGHREVISMWINETESASFWMNVLDDLKKRGVKDILIACSDNLKGLTQAIQAVFPETVTQLCIVHQIRNTMNYIGTKEKRSFMHDLQQVYQARNLDAAGEAFAELETKWGEKYPYAIKSWIANWENLTAYFTYPAEIRKIIYTTNVIENLNRSIRKYTKNKLMFPDDQAMKKAVYLAIQQASISWSAKVSNWPLIANQFMILYPDRANISDTSLRIK</sequence>
<evidence type="ECO:0000256" key="4">
    <source>
        <dbReference type="ARBA" id="ARBA00023125"/>
    </source>
</evidence>
<dbReference type="Pfam" id="PF00872">
    <property type="entry name" value="Transposase_mut"/>
    <property type="match status" value="1"/>
</dbReference>
<keyword evidence="5 6" id="KW-0233">DNA recombination</keyword>
<evidence type="ECO:0000256" key="5">
    <source>
        <dbReference type="ARBA" id="ARBA00023172"/>
    </source>
</evidence>
<evidence type="ECO:0000313" key="13">
    <source>
        <dbReference type="EMBL" id="MBB3187568.1"/>
    </source>
</evidence>
<evidence type="ECO:0000256" key="6">
    <source>
        <dbReference type="RuleBase" id="RU365089"/>
    </source>
</evidence>
<accession>A0A7W5DRS9</accession>
<feature type="region of interest" description="Disordered" evidence="7">
    <location>
        <begin position="63"/>
        <end position="82"/>
    </location>
</feature>
<dbReference type="GO" id="GO:0003677">
    <property type="term" value="F:DNA binding"/>
    <property type="evidence" value="ECO:0007669"/>
    <property type="project" value="UniProtKB-UniRule"/>
</dbReference>
<name>A0A7W5DRS9_9PORP</name>
<protein>
    <recommendedName>
        <fullName evidence="6">Mutator family transposase</fullName>
    </recommendedName>
</protein>
<dbReference type="EMBL" id="JACHYB010000001">
    <property type="protein sequence ID" value="MBB3187568.1"/>
    <property type="molecule type" value="Genomic_DNA"/>
</dbReference>
<dbReference type="EMBL" id="JACHYB010000001">
    <property type="protein sequence ID" value="MBB3186911.1"/>
    <property type="molecule type" value="Genomic_DNA"/>
</dbReference>
<keyword evidence="17" id="KW-1185">Reference proteome</keyword>
<dbReference type="InterPro" id="IPR001207">
    <property type="entry name" value="Transposase_mutator"/>
</dbReference>
<proteinExistence type="inferred from homology"/>
<evidence type="ECO:0000313" key="16">
    <source>
        <dbReference type="EMBL" id="MBB3188518.1"/>
    </source>
</evidence>
<dbReference type="GO" id="GO:0004803">
    <property type="term" value="F:transposase activity"/>
    <property type="evidence" value="ECO:0007669"/>
    <property type="project" value="UniProtKB-UniRule"/>
</dbReference>
<keyword evidence="6" id="KW-0814">Transposable element</keyword>
<dbReference type="EMBL" id="JACHYB010000002">
    <property type="protein sequence ID" value="MBB3188516.1"/>
    <property type="molecule type" value="Genomic_DNA"/>
</dbReference>
<evidence type="ECO:0000313" key="12">
    <source>
        <dbReference type="EMBL" id="MBB3187567.1"/>
    </source>
</evidence>
<evidence type="ECO:0000256" key="1">
    <source>
        <dbReference type="ARBA" id="ARBA00002190"/>
    </source>
</evidence>
<evidence type="ECO:0000256" key="3">
    <source>
        <dbReference type="ARBA" id="ARBA00022578"/>
    </source>
</evidence>
<gene>
    <name evidence="8" type="ORF">FHX64_000484</name>
    <name evidence="9" type="ORF">FHX64_000538</name>
    <name evidence="10" type="ORF">FHX64_001074</name>
    <name evidence="11" type="ORF">FHX64_001534</name>
    <name evidence="12" type="ORF">FHX64_001730</name>
    <name evidence="13" type="ORF">FHX64_001731</name>
    <name evidence="14" type="ORF">FHX64_001835</name>
    <name evidence="15" type="ORF">FHX64_002714</name>
    <name evidence="16" type="ORF">FHX64_002716</name>
</gene>
<dbReference type="Proteomes" id="UP000544222">
    <property type="component" value="Unassembled WGS sequence"/>
</dbReference>
<dbReference type="EMBL" id="JACHYB010000001">
    <property type="protein sequence ID" value="MBB3187672.1"/>
    <property type="molecule type" value="Genomic_DNA"/>
</dbReference>
<dbReference type="PANTHER" id="PTHR33217:SF8">
    <property type="entry name" value="MUTATOR FAMILY TRANSPOSASE"/>
    <property type="match status" value="1"/>
</dbReference>
<evidence type="ECO:0000313" key="14">
    <source>
        <dbReference type="EMBL" id="MBB3187672.1"/>
    </source>
</evidence>
<dbReference type="PROSITE" id="PS01007">
    <property type="entry name" value="TRANSPOSASE_MUTATOR"/>
    <property type="match status" value="1"/>
</dbReference>
<evidence type="ECO:0000313" key="15">
    <source>
        <dbReference type="EMBL" id="MBB3188516.1"/>
    </source>
</evidence>
<comment type="function">
    <text evidence="1 6">Required for the transposition of the insertion element.</text>
</comment>
<evidence type="ECO:0000313" key="11">
    <source>
        <dbReference type="EMBL" id="MBB3187371.1"/>
    </source>
</evidence>
<dbReference type="NCBIfam" id="NF033543">
    <property type="entry name" value="transpos_IS256"/>
    <property type="match status" value="1"/>
</dbReference>
<dbReference type="GO" id="GO:0006313">
    <property type="term" value="P:DNA transposition"/>
    <property type="evidence" value="ECO:0007669"/>
    <property type="project" value="UniProtKB-UniRule"/>
</dbReference>
<evidence type="ECO:0000256" key="2">
    <source>
        <dbReference type="ARBA" id="ARBA00010961"/>
    </source>
</evidence>
<dbReference type="EMBL" id="JACHYB010000002">
    <property type="protein sequence ID" value="MBB3188518.1"/>
    <property type="molecule type" value="Genomic_DNA"/>
</dbReference>
<dbReference type="EMBL" id="JACHYB010000001">
    <property type="protein sequence ID" value="MBB3187567.1"/>
    <property type="molecule type" value="Genomic_DNA"/>
</dbReference>
<evidence type="ECO:0000256" key="7">
    <source>
        <dbReference type="SAM" id="MobiDB-lite"/>
    </source>
</evidence>